<sequence>MSTPNYSLKVDIIKARNLAIKDRNGFSDPYIVMHIGDENYNTHVVNKNLNPEWDATFCHKIDPQHPPSEIHFTCWDKDIFGKDYMGEIIIPLERFCEKGHIGYNDELNTPQWYPLISHRQNEKVSGEVNIKIGFVDKDNDFLDSREWISIWKQMHHLSITEPSDTISITSTIASVETETTVTSTTTESTVLYNNNTVTLKRRRYNTSPQASEVLGLAFIEVVRAIDLPAEKNVTGLDIDMDPFVVISFAKNTFRTRVIKHSLDPVWNEKIHFPVKTIETDFIIKFSVYDWDKISTNDLVASKILPIKELMDLAHKNTSKLELQNIGDGMEEKEIPLEVYGKFANICKSKLVVRLKFVPYEVLRSQFWCALAKIYDSDENGVLNFVEIETMLSSLGSSLTNETISGFFTRFGKNPKTDELEFSELTSCLEERLSDFSQRSADINGEESDNEHIVYIKECPICHKPDLAHLTETNVVTHVAICASNDWGEVNKFVTGDFVTESQAQRKWLSKIISKEFYGSFRIGANSAIILAQDRKTGQMVEEKMATYVRLGIRLLYKGKHTVESKTTKNLLKKLTEQQGKKFNKPTSVGDIKPFIEFHGLDTGEILDPLDSFKNFNEFFYRKLKPTARSCDSPDDPHVVVSPADCRMMCFPTISEATELWIKGQNFTLSKLLNDDEMSKEFEEGSLGIFRLAPQDYHRFHIPVEGTLSEPKEVSGDYYTVNPMAIRSDLDVYCVNKRVISYIDSPQFGKVAYVSIGAMMVGSIILTSEPHTYVKRLEEHGYFAFGGSTVVLLFQKGRMFFDKDILENSTQCLETLVCIIL</sequence>
<evidence type="ECO:0000313" key="2">
    <source>
        <dbReference type="Proteomes" id="UP000789860"/>
    </source>
</evidence>
<dbReference type="EMBL" id="CAJVPM010000032">
    <property type="protein sequence ID" value="CAG8434726.1"/>
    <property type="molecule type" value="Genomic_DNA"/>
</dbReference>
<proteinExistence type="predicted"/>
<reference evidence="1" key="1">
    <citation type="submission" date="2021-06" db="EMBL/GenBank/DDBJ databases">
        <authorList>
            <person name="Kallberg Y."/>
            <person name="Tangrot J."/>
            <person name="Rosling A."/>
        </authorList>
    </citation>
    <scope>NUCLEOTIDE SEQUENCE</scope>
    <source>
        <strain evidence="1">AU212A</strain>
    </source>
</reference>
<gene>
    <name evidence="1" type="ORF">SCALOS_LOCUS112</name>
</gene>
<protein>
    <submittedName>
        <fullName evidence="1">9000_t:CDS:1</fullName>
    </submittedName>
</protein>
<keyword evidence="2" id="KW-1185">Reference proteome</keyword>
<comment type="caution">
    <text evidence="1">The sequence shown here is derived from an EMBL/GenBank/DDBJ whole genome shotgun (WGS) entry which is preliminary data.</text>
</comment>
<organism evidence="1 2">
    <name type="scientific">Scutellospora calospora</name>
    <dbReference type="NCBI Taxonomy" id="85575"/>
    <lineage>
        <taxon>Eukaryota</taxon>
        <taxon>Fungi</taxon>
        <taxon>Fungi incertae sedis</taxon>
        <taxon>Mucoromycota</taxon>
        <taxon>Glomeromycotina</taxon>
        <taxon>Glomeromycetes</taxon>
        <taxon>Diversisporales</taxon>
        <taxon>Gigasporaceae</taxon>
        <taxon>Scutellospora</taxon>
    </lineage>
</organism>
<dbReference type="Proteomes" id="UP000789860">
    <property type="component" value="Unassembled WGS sequence"/>
</dbReference>
<accession>A0ACA9JVA8</accession>
<name>A0ACA9JVA8_9GLOM</name>
<evidence type="ECO:0000313" key="1">
    <source>
        <dbReference type="EMBL" id="CAG8434726.1"/>
    </source>
</evidence>